<dbReference type="PANTHER" id="PTHR43976">
    <property type="entry name" value="SHORT CHAIN DEHYDROGENASE"/>
    <property type="match status" value="1"/>
</dbReference>
<comment type="similarity">
    <text evidence="1 3">Belongs to the short-chain dehydrogenases/reductases (SDR) family.</text>
</comment>
<dbReference type="SUPFAM" id="SSF51735">
    <property type="entry name" value="NAD(P)-binding Rossmann-fold domains"/>
    <property type="match status" value="1"/>
</dbReference>
<evidence type="ECO:0000313" key="5">
    <source>
        <dbReference type="Proteomes" id="UP000000845"/>
    </source>
</evidence>
<dbReference type="eggNOG" id="COG4221">
    <property type="taxonomic scope" value="Bacteria"/>
</dbReference>
<dbReference type="InterPro" id="IPR051911">
    <property type="entry name" value="SDR_oxidoreductase"/>
</dbReference>
<evidence type="ECO:0000256" key="3">
    <source>
        <dbReference type="RuleBase" id="RU000363"/>
    </source>
</evidence>
<evidence type="ECO:0000313" key="4">
    <source>
        <dbReference type="EMBL" id="ACZ07279.1"/>
    </source>
</evidence>
<keyword evidence="2" id="KW-0560">Oxidoreductase</keyword>
<accession>D1AM11</accession>
<organism evidence="4 5">
    <name type="scientific">Sebaldella termitidis (strain ATCC 33386 / NCTC 11300)</name>
    <dbReference type="NCBI Taxonomy" id="526218"/>
    <lineage>
        <taxon>Bacteria</taxon>
        <taxon>Fusobacteriati</taxon>
        <taxon>Fusobacteriota</taxon>
        <taxon>Fusobacteriia</taxon>
        <taxon>Fusobacteriales</taxon>
        <taxon>Leptotrichiaceae</taxon>
        <taxon>Sebaldella</taxon>
    </lineage>
</organism>
<dbReference type="RefSeq" id="WP_012859878.1">
    <property type="nucleotide sequence ID" value="NC_013517.1"/>
</dbReference>
<reference evidence="4 5" key="2">
    <citation type="journal article" date="2010" name="Stand. Genomic Sci.">
        <title>Complete genome sequence of Sebaldella termitidis type strain (NCTC 11300).</title>
        <authorList>
            <person name="Harmon-Smith M."/>
            <person name="Celia L."/>
            <person name="Chertkov O."/>
            <person name="Lapidus A."/>
            <person name="Copeland A."/>
            <person name="Glavina Del Rio T."/>
            <person name="Nolan M."/>
            <person name="Lucas S."/>
            <person name="Tice H."/>
            <person name="Cheng J.F."/>
            <person name="Han C."/>
            <person name="Detter J.C."/>
            <person name="Bruce D."/>
            <person name="Goodwin L."/>
            <person name="Pitluck S."/>
            <person name="Pati A."/>
            <person name="Liolios K."/>
            <person name="Ivanova N."/>
            <person name="Mavromatis K."/>
            <person name="Mikhailova N."/>
            <person name="Chen A."/>
            <person name="Palaniappan K."/>
            <person name="Land M."/>
            <person name="Hauser L."/>
            <person name="Chang Y.J."/>
            <person name="Jeffries C.D."/>
            <person name="Brettin T."/>
            <person name="Goker M."/>
            <person name="Beck B."/>
            <person name="Bristow J."/>
            <person name="Eisen J.A."/>
            <person name="Markowitz V."/>
            <person name="Hugenholtz P."/>
            <person name="Kyrpides N.C."/>
            <person name="Klenk H.P."/>
            <person name="Chen F."/>
        </authorList>
    </citation>
    <scope>NUCLEOTIDE SEQUENCE [LARGE SCALE GENOMIC DNA]</scope>
    <source>
        <strain evidence="5">ATCC 33386 / NCTC 11300</strain>
    </source>
</reference>
<dbReference type="GO" id="GO:0016491">
    <property type="term" value="F:oxidoreductase activity"/>
    <property type="evidence" value="ECO:0007669"/>
    <property type="project" value="UniProtKB-KW"/>
</dbReference>
<sequence length="275" mass="30924">MTKKVWLITGASKGIGLAVAKFLLKQGDSVIATSRNEKRLIEKISSEIDNFLPLKLDITNKNDVFEAIKTGVKKFKKIDVLVNNAGYLQAGSLEDTSNEEIRSVFEVNVLGTINMIKAVIPEMRKQGNGHIINTSSIASIRSMAYETIYSLTKFAVNGLSSGLHEEVKRFNIKVTNVLPGFIRTEFLEDTSYKIANIENSVYDYKEGLKFLKQMNGRQNGNPLKIGEIYRTLVEMENPPIELMIGTDAVDIAIKYSNERIKNTKRYKELSELADY</sequence>
<dbReference type="InterPro" id="IPR036291">
    <property type="entry name" value="NAD(P)-bd_dom_sf"/>
</dbReference>
<dbReference type="HOGENOM" id="CLU_010194_2_9_0"/>
<dbReference type="Gene3D" id="3.40.50.720">
    <property type="entry name" value="NAD(P)-binding Rossmann-like Domain"/>
    <property type="match status" value="1"/>
</dbReference>
<evidence type="ECO:0000256" key="1">
    <source>
        <dbReference type="ARBA" id="ARBA00006484"/>
    </source>
</evidence>
<protein>
    <submittedName>
        <fullName evidence="4">Short-chain dehydrogenase/reductase SDR</fullName>
    </submittedName>
</protein>
<dbReference type="CDD" id="cd05374">
    <property type="entry name" value="17beta-HSD-like_SDR_c"/>
    <property type="match status" value="1"/>
</dbReference>
<dbReference type="PANTHER" id="PTHR43976:SF16">
    <property type="entry name" value="SHORT-CHAIN DEHYDROGENASE_REDUCTASE FAMILY PROTEIN"/>
    <property type="match status" value="1"/>
</dbReference>
<name>D1AM11_SEBTE</name>
<gene>
    <name evidence="4" type="ordered locus">Sterm_0395</name>
</gene>
<keyword evidence="5" id="KW-1185">Reference proteome</keyword>
<dbReference type="InterPro" id="IPR002347">
    <property type="entry name" value="SDR_fam"/>
</dbReference>
<evidence type="ECO:0000256" key="2">
    <source>
        <dbReference type="ARBA" id="ARBA00023002"/>
    </source>
</evidence>
<dbReference type="PRINTS" id="PR00081">
    <property type="entry name" value="GDHRDH"/>
</dbReference>
<dbReference type="Proteomes" id="UP000000845">
    <property type="component" value="Chromosome"/>
</dbReference>
<dbReference type="PRINTS" id="PR00080">
    <property type="entry name" value="SDRFAMILY"/>
</dbReference>
<proteinExistence type="inferred from homology"/>
<reference evidence="5" key="1">
    <citation type="submission" date="2009-09" db="EMBL/GenBank/DDBJ databases">
        <title>The complete chromosome of Sebaldella termitidis ATCC 33386.</title>
        <authorList>
            <consortium name="US DOE Joint Genome Institute (JGI-PGF)"/>
            <person name="Lucas S."/>
            <person name="Copeland A."/>
            <person name="Lapidus A."/>
            <person name="Glavina del Rio T."/>
            <person name="Dalin E."/>
            <person name="Tice H."/>
            <person name="Bruce D."/>
            <person name="Goodwin L."/>
            <person name="Pitluck S."/>
            <person name="Kyrpides N."/>
            <person name="Mavromatis K."/>
            <person name="Ivanova N."/>
            <person name="Mikhailova N."/>
            <person name="Sims D."/>
            <person name="Meincke L."/>
            <person name="Brettin T."/>
            <person name="Detter J.C."/>
            <person name="Han C."/>
            <person name="Larimer F."/>
            <person name="Land M."/>
            <person name="Hauser L."/>
            <person name="Markowitz V."/>
            <person name="Cheng J.F."/>
            <person name="Hugenholtz P."/>
            <person name="Woyke T."/>
            <person name="Wu D."/>
            <person name="Eisen J.A."/>
        </authorList>
    </citation>
    <scope>NUCLEOTIDE SEQUENCE [LARGE SCALE GENOMIC DNA]</scope>
    <source>
        <strain evidence="5">ATCC 33386 / NCTC 11300</strain>
    </source>
</reference>
<dbReference type="Pfam" id="PF00106">
    <property type="entry name" value="adh_short"/>
    <property type="match status" value="1"/>
</dbReference>
<dbReference type="STRING" id="526218.Sterm_0395"/>
<dbReference type="KEGG" id="str:Sterm_0395"/>
<dbReference type="EMBL" id="CP001739">
    <property type="protein sequence ID" value="ACZ07279.1"/>
    <property type="molecule type" value="Genomic_DNA"/>
</dbReference>
<dbReference type="AlphaFoldDB" id="D1AM11"/>